<accession>A0ACB8ST88</accession>
<gene>
    <name evidence="1" type="ORF">BV25DRAFT_1828974</name>
</gene>
<name>A0ACB8ST88_9AGAM</name>
<evidence type="ECO:0000313" key="2">
    <source>
        <dbReference type="Proteomes" id="UP000814140"/>
    </source>
</evidence>
<evidence type="ECO:0000313" key="1">
    <source>
        <dbReference type="EMBL" id="KAI0059448.1"/>
    </source>
</evidence>
<dbReference type="EMBL" id="MU277226">
    <property type="protein sequence ID" value="KAI0059448.1"/>
    <property type="molecule type" value="Genomic_DNA"/>
</dbReference>
<keyword evidence="2" id="KW-1185">Reference proteome</keyword>
<protein>
    <submittedName>
        <fullName evidence="1">Uncharacterized protein</fullName>
    </submittedName>
</protein>
<comment type="caution">
    <text evidence="1">The sequence shown here is derived from an EMBL/GenBank/DDBJ whole genome shotgun (WGS) entry which is preliminary data.</text>
</comment>
<reference evidence="1" key="2">
    <citation type="journal article" date="2022" name="New Phytol.">
        <title>Evolutionary transition to the ectomycorrhizal habit in the genomes of a hyperdiverse lineage of mushroom-forming fungi.</title>
        <authorList>
            <person name="Looney B."/>
            <person name="Miyauchi S."/>
            <person name="Morin E."/>
            <person name="Drula E."/>
            <person name="Courty P.E."/>
            <person name="Kohler A."/>
            <person name="Kuo A."/>
            <person name="LaButti K."/>
            <person name="Pangilinan J."/>
            <person name="Lipzen A."/>
            <person name="Riley R."/>
            <person name="Andreopoulos W."/>
            <person name="He G."/>
            <person name="Johnson J."/>
            <person name="Nolan M."/>
            <person name="Tritt A."/>
            <person name="Barry K.W."/>
            <person name="Grigoriev I.V."/>
            <person name="Nagy L.G."/>
            <person name="Hibbett D."/>
            <person name="Henrissat B."/>
            <person name="Matheny P.B."/>
            <person name="Labbe J."/>
            <person name="Martin F.M."/>
        </authorList>
    </citation>
    <scope>NUCLEOTIDE SEQUENCE</scope>
    <source>
        <strain evidence="1">HHB10654</strain>
    </source>
</reference>
<organism evidence="1 2">
    <name type="scientific">Artomyces pyxidatus</name>
    <dbReference type="NCBI Taxonomy" id="48021"/>
    <lineage>
        <taxon>Eukaryota</taxon>
        <taxon>Fungi</taxon>
        <taxon>Dikarya</taxon>
        <taxon>Basidiomycota</taxon>
        <taxon>Agaricomycotina</taxon>
        <taxon>Agaricomycetes</taxon>
        <taxon>Russulales</taxon>
        <taxon>Auriscalpiaceae</taxon>
        <taxon>Artomyces</taxon>
    </lineage>
</organism>
<dbReference type="Proteomes" id="UP000814140">
    <property type="component" value="Unassembled WGS sequence"/>
</dbReference>
<proteinExistence type="predicted"/>
<reference evidence="1" key="1">
    <citation type="submission" date="2021-03" db="EMBL/GenBank/DDBJ databases">
        <authorList>
            <consortium name="DOE Joint Genome Institute"/>
            <person name="Ahrendt S."/>
            <person name="Looney B.P."/>
            <person name="Miyauchi S."/>
            <person name="Morin E."/>
            <person name="Drula E."/>
            <person name="Courty P.E."/>
            <person name="Chicoki N."/>
            <person name="Fauchery L."/>
            <person name="Kohler A."/>
            <person name="Kuo A."/>
            <person name="Labutti K."/>
            <person name="Pangilinan J."/>
            <person name="Lipzen A."/>
            <person name="Riley R."/>
            <person name="Andreopoulos W."/>
            <person name="He G."/>
            <person name="Johnson J."/>
            <person name="Barry K.W."/>
            <person name="Grigoriev I.V."/>
            <person name="Nagy L."/>
            <person name="Hibbett D."/>
            <person name="Henrissat B."/>
            <person name="Matheny P.B."/>
            <person name="Labbe J."/>
            <person name="Martin F."/>
        </authorList>
    </citation>
    <scope>NUCLEOTIDE SEQUENCE</scope>
    <source>
        <strain evidence="1">HHB10654</strain>
    </source>
</reference>
<sequence length="433" mass="45205">MEAPSKRKVTAKVDFNNIVNRPPPRPVSPFKALHGPSSVLSEPPQRPKAKVNSSATVINRKVSASSSVVSSVARAAPSTIPRPNSPFKRPVSPYKPLHSHTRDVSSTRSAVDGPTSKPRAALSAHALSRQRSMTATPTDPSFSIPGVRVRRGSGTFSQPPNSRSSSPNPSHLSPASASSSPAGGLRVKAKVTGLARSSGLASAPSTPSSVANGSSSPPYATTRPIQHRARAPSIPDFGAISNPPSPTTSYVPLAYPITTPAPAANPHRYASPRTSPSTGRFQSFASHHDTATGPQLNITAKVDPAAVPLPPQSPPASTLSFSSRSSQSSASHTQSSVGSGSTAPTFNSHVNGVASPEHVQDEVVAAPGQMATLDALVDLFDSDSRRESGASVDSLSWERDTQRPDPDRKIRAEAKSNRKVRFPASYPHVGVVC</sequence>